<evidence type="ECO:0000313" key="7">
    <source>
        <dbReference type="EMBL" id="CAF1405811.1"/>
    </source>
</evidence>
<protein>
    <submittedName>
        <fullName evidence="8">Uncharacterized protein</fullName>
    </submittedName>
</protein>
<dbReference type="PROSITE" id="PS50089">
    <property type="entry name" value="ZF_RING_2"/>
    <property type="match status" value="1"/>
</dbReference>
<gene>
    <name evidence="8" type="ORF">EDS130_LOCUS37200</name>
    <name evidence="7" type="ORF">XAT740_LOCUS34404</name>
</gene>
<evidence type="ECO:0000259" key="5">
    <source>
        <dbReference type="PROSITE" id="PS50089"/>
    </source>
</evidence>
<dbReference type="CDD" id="cd16449">
    <property type="entry name" value="RING-HC"/>
    <property type="match status" value="1"/>
</dbReference>
<dbReference type="AlphaFoldDB" id="A0A815M6L1"/>
<sequence length="535" mass="62113">MTTASNLAASNNSKLETYVKCGICLDFYDDPRLLPCSHTFCYKCIEKLCGDGMGQCPMRDNSLIFKHTIHQLPINRVAKDLVESIQKSFTSQSKCEQCKQSSSEFHCETCSKHYCTICLRREHDLNEFKSHAIDFIVNANPNHCCAEHTEEKLKYWCQICEKVVCSDCLLFQHQHHSFVQLIQLKDKIQTNLQSSIQQLTSMKNRIEQLSTNASKDLQRHYQTHVEAKSYIERTFDDLQAQLEQRKSQLINQLTLKDTEQQQLIKENKDHLGQFLKTLYMRELFIKQLLKCEDINHLVEMNTDSINYSQLIEGQYEEFLQGHTFDLQDFLVGNALNDLQTQIKSFGEITTNTFVNDGNRIRQLTNLSQLSGLEKPLQLNGTYAYGYRFDLKAAFKLNTLRIKAKLHNCKLTIFIIDHHDILREQKDFSPPPYYSGSIRMNWINIPMHCQIEHNYGLFLWVRSNGNQIPFIAYKDSNHNLRRINEQISVRSKRAQIADPVESLKLSSKMNVLYDGLCSTENDKEVSIPALEIILDI</sequence>
<evidence type="ECO:0000313" key="10">
    <source>
        <dbReference type="Proteomes" id="UP000663852"/>
    </source>
</evidence>
<organism evidence="8 10">
    <name type="scientific">Adineta ricciae</name>
    <name type="common">Rotifer</name>
    <dbReference type="NCBI Taxonomy" id="249248"/>
    <lineage>
        <taxon>Eukaryota</taxon>
        <taxon>Metazoa</taxon>
        <taxon>Spiralia</taxon>
        <taxon>Gnathifera</taxon>
        <taxon>Rotifera</taxon>
        <taxon>Eurotatoria</taxon>
        <taxon>Bdelloidea</taxon>
        <taxon>Adinetida</taxon>
        <taxon>Adinetidae</taxon>
        <taxon>Adineta</taxon>
    </lineage>
</organism>
<dbReference type="Pfam" id="PF00643">
    <property type="entry name" value="zf-B_box"/>
    <property type="match status" value="1"/>
</dbReference>
<dbReference type="PROSITE" id="PS00518">
    <property type="entry name" value="ZF_RING_1"/>
    <property type="match status" value="1"/>
</dbReference>
<evidence type="ECO:0000256" key="1">
    <source>
        <dbReference type="ARBA" id="ARBA00022723"/>
    </source>
</evidence>
<dbReference type="EMBL" id="CAJNOR010003357">
    <property type="protein sequence ID" value="CAF1405811.1"/>
    <property type="molecule type" value="Genomic_DNA"/>
</dbReference>
<evidence type="ECO:0000259" key="6">
    <source>
        <dbReference type="PROSITE" id="PS50119"/>
    </source>
</evidence>
<evidence type="ECO:0000313" key="8">
    <source>
        <dbReference type="EMBL" id="CAF1417427.1"/>
    </source>
</evidence>
<dbReference type="PROSITE" id="PS50119">
    <property type="entry name" value="ZF_BBOX"/>
    <property type="match status" value="2"/>
</dbReference>
<name>A0A815M6L1_ADIRI</name>
<dbReference type="InterPro" id="IPR013083">
    <property type="entry name" value="Znf_RING/FYVE/PHD"/>
</dbReference>
<dbReference type="SUPFAM" id="SSF57845">
    <property type="entry name" value="B-box zinc-binding domain"/>
    <property type="match status" value="1"/>
</dbReference>
<evidence type="ECO:0000313" key="9">
    <source>
        <dbReference type="Proteomes" id="UP000663828"/>
    </source>
</evidence>
<dbReference type="InterPro" id="IPR001841">
    <property type="entry name" value="Znf_RING"/>
</dbReference>
<dbReference type="GO" id="GO:0061630">
    <property type="term" value="F:ubiquitin protein ligase activity"/>
    <property type="evidence" value="ECO:0007669"/>
    <property type="project" value="TreeGrafter"/>
</dbReference>
<keyword evidence="1" id="KW-0479">Metal-binding</keyword>
<dbReference type="PANTHER" id="PTHR25462">
    <property type="entry name" value="BONUS, ISOFORM C-RELATED"/>
    <property type="match status" value="1"/>
</dbReference>
<dbReference type="Proteomes" id="UP000663828">
    <property type="component" value="Unassembled WGS sequence"/>
</dbReference>
<dbReference type="EMBL" id="CAJNOJ010000361">
    <property type="protein sequence ID" value="CAF1417427.1"/>
    <property type="molecule type" value="Genomic_DNA"/>
</dbReference>
<dbReference type="Proteomes" id="UP000663852">
    <property type="component" value="Unassembled WGS sequence"/>
</dbReference>
<dbReference type="SMART" id="SM00184">
    <property type="entry name" value="RING"/>
    <property type="match status" value="2"/>
</dbReference>
<keyword evidence="3" id="KW-0862">Zinc</keyword>
<accession>A0A815M6L1</accession>
<dbReference type="InterPro" id="IPR000315">
    <property type="entry name" value="Znf_B-box"/>
</dbReference>
<dbReference type="SMART" id="SM00336">
    <property type="entry name" value="BBOX"/>
    <property type="match status" value="2"/>
</dbReference>
<comment type="caution">
    <text evidence="8">The sequence shown here is derived from an EMBL/GenBank/DDBJ whole genome shotgun (WGS) entry which is preliminary data.</text>
</comment>
<keyword evidence="9" id="KW-1185">Reference proteome</keyword>
<dbReference type="GO" id="GO:0008270">
    <property type="term" value="F:zinc ion binding"/>
    <property type="evidence" value="ECO:0007669"/>
    <property type="project" value="UniProtKB-KW"/>
</dbReference>
<dbReference type="SUPFAM" id="SSF57850">
    <property type="entry name" value="RING/U-box"/>
    <property type="match status" value="1"/>
</dbReference>
<evidence type="ECO:0000256" key="2">
    <source>
        <dbReference type="ARBA" id="ARBA00022771"/>
    </source>
</evidence>
<reference evidence="8" key="1">
    <citation type="submission" date="2021-02" db="EMBL/GenBank/DDBJ databases">
        <authorList>
            <person name="Nowell W R."/>
        </authorList>
    </citation>
    <scope>NUCLEOTIDE SEQUENCE</scope>
</reference>
<evidence type="ECO:0000256" key="3">
    <source>
        <dbReference type="ARBA" id="ARBA00022833"/>
    </source>
</evidence>
<evidence type="ECO:0000256" key="4">
    <source>
        <dbReference type="PROSITE-ProRule" id="PRU00024"/>
    </source>
</evidence>
<dbReference type="InterPro" id="IPR017907">
    <property type="entry name" value="Znf_RING_CS"/>
</dbReference>
<dbReference type="OrthoDB" id="342730at2759"/>
<dbReference type="InterPro" id="IPR018957">
    <property type="entry name" value="Znf_C3HC4_RING-type"/>
</dbReference>
<feature type="domain" description="B box-type" evidence="6">
    <location>
        <begin position="140"/>
        <end position="181"/>
    </location>
</feature>
<dbReference type="CDD" id="cd19757">
    <property type="entry name" value="Bbox1"/>
    <property type="match status" value="1"/>
</dbReference>
<dbReference type="InterPro" id="IPR047153">
    <property type="entry name" value="TRIM45/56/19-like"/>
</dbReference>
<dbReference type="PANTHER" id="PTHR25462:SF291">
    <property type="entry name" value="E3 UBIQUITIN-PROTEIN LIGASE TRIM45"/>
    <property type="match status" value="1"/>
</dbReference>
<dbReference type="Gene3D" id="3.30.40.10">
    <property type="entry name" value="Zinc/RING finger domain, C3HC4 (zinc finger)"/>
    <property type="match status" value="1"/>
</dbReference>
<proteinExistence type="predicted"/>
<feature type="domain" description="B box-type" evidence="6">
    <location>
        <begin position="90"/>
        <end position="136"/>
    </location>
</feature>
<feature type="domain" description="RING-type" evidence="5">
    <location>
        <begin position="21"/>
        <end position="58"/>
    </location>
</feature>
<keyword evidence="2 4" id="KW-0863">Zinc-finger</keyword>
<dbReference type="Gene3D" id="3.30.160.60">
    <property type="entry name" value="Classic Zinc Finger"/>
    <property type="match status" value="1"/>
</dbReference>
<dbReference type="Pfam" id="PF00097">
    <property type="entry name" value="zf-C3HC4"/>
    <property type="match status" value="1"/>
</dbReference>